<dbReference type="AlphaFoldDB" id="A0A6H5HI15"/>
<dbReference type="InterPro" id="IPR012331">
    <property type="entry name" value="Clathrin_H-chain_linker"/>
</dbReference>
<feature type="repeat" description="CHCR" evidence="1">
    <location>
        <begin position="85"/>
        <end position="231"/>
    </location>
</feature>
<reference evidence="2 3" key="1">
    <citation type="submission" date="2020-02" db="EMBL/GenBank/DDBJ databases">
        <authorList>
            <person name="Ferguson B K."/>
        </authorList>
    </citation>
    <scope>NUCLEOTIDE SEQUENCE [LARGE SCALE GENOMIC DNA]</scope>
</reference>
<evidence type="ECO:0008006" key="4">
    <source>
        <dbReference type="Google" id="ProtNLM"/>
    </source>
</evidence>
<evidence type="ECO:0000256" key="1">
    <source>
        <dbReference type="PROSITE-ProRule" id="PRU01006"/>
    </source>
</evidence>
<dbReference type="GO" id="GO:0006898">
    <property type="term" value="P:receptor-mediated endocytosis"/>
    <property type="evidence" value="ECO:0007669"/>
    <property type="project" value="TreeGrafter"/>
</dbReference>
<dbReference type="OrthoDB" id="2113814at2759"/>
<feature type="non-terminal residue" evidence="2">
    <location>
        <position position="277"/>
    </location>
</feature>
<accession>A0A6H5HI15</accession>
<dbReference type="GO" id="GO:0045334">
    <property type="term" value="C:clathrin-coated endocytic vesicle"/>
    <property type="evidence" value="ECO:0007669"/>
    <property type="project" value="TreeGrafter"/>
</dbReference>
<dbReference type="InterPro" id="IPR016024">
    <property type="entry name" value="ARM-type_fold"/>
</dbReference>
<dbReference type="GO" id="GO:0005938">
    <property type="term" value="C:cell cortex"/>
    <property type="evidence" value="ECO:0007669"/>
    <property type="project" value="TreeGrafter"/>
</dbReference>
<dbReference type="SUPFAM" id="SSF48371">
    <property type="entry name" value="ARM repeat"/>
    <property type="match status" value="1"/>
</dbReference>
<dbReference type="PANTHER" id="PTHR10292:SF1">
    <property type="entry name" value="CLATHRIN HEAVY CHAIN"/>
    <property type="match status" value="1"/>
</dbReference>
<dbReference type="EMBL" id="CADCXU010029746">
    <property type="protein sequence ID" value="CAB0015915.1"/>
    <property type="molecule type" value="Genomic_DNA"/>
</dbReference>
<dbReference type="Gene3D" id="1.25.40.30">
    <property type="match status" value="1"/>
</dbReference>
<evidence type="ECO:0000313" key="3">
    <source>
        <dbReference type="Proteomes" id="UP000479000"/>
    </source>
</evidence>
<dbReference type="PANTHER" id="PTHR10292">
    <property type="entry name" value="CLATHRIN HEAVY CHAIN RELATED"/>
    <property type="match status" value="1"/>
</dbReference>
<dbReference type="GO" id="GO:0071439">
    <property type="term" value="C:clathrin complex"/>
    <property type="evidence" value="ECO:0007669"/>
    <property type="project" value="TreeGrafter"/>
</dbReference>
<gene>
    <name evidence="2" type="ORF">NTEN_LOCUS20255</name>
</gene>
<protein>
    <recommendedName>
        <fullName evidence="4">Clathrin heavy chain linker core motif domain-containing protein</fullName>
    </recommendedName>
</protein>
<organism evidence="2 3">
    <name type="scientific">Nesidiocoris tenuis</name>
    <dbReference type="NCBI Taxonomy" id="355587"/>
    <lineage>
        <taxon>Eukaryota</taxon>
        <taxon>Metazoa</taxon>
        <taxon>Ecdysozoa</taxon>
        <taxon>Arthropoda</taxon>
        <taxon>Hexapoda</taxon>
        <taxon>Insecta</taxon>
        <taxon>Pterygota</taxon>
        <taxon>Neoptera</taxon>
        <taxon>Paraneoptera</taxon>
        <taxon>Hemiptera</taxon>
        <taxon>Heteroptera</taxon>
        <taxon>Panheteroptera</taxon>
        <taxon>Cimicomorpha</taxon>
        <taxon>Miridae</taxon>
        <taxon>Dicyphina</taxon>
        <taxon>Nesidiocoris</taxon>
    </lineage>
</organism>
<dbReference type="Pfam" id="PF00637">
    <property type="entry name" value="Clathrin"/>
    <property type="match status" value="1"/>
</dbReference>
<dbReference type="SMART" id="SM00299">
    <property type="entry name" value="CLH"/>
    <property type="match status" value="1"/>
</dbReference>
<dbReference type="GO" id="GO:0006886">
    <property type="term" value="P:intracellular protein transport"/>
    <property type="evidence" value="ECO:0007669"/>
    <property type="project" value="UniProtKB-UniRule"/>
</dbReference>
<dbReference type="Proteomes" id="UP000479000">
    <property type="component" value="Unassembled WGS sequence"/>
</dbReference>
<evidence type="ECO:0000313" key="2">
    <source>
        <dbReference type="EMBL" id="CAB0015915.1"/>
    </source>
</evidence>
<dbReference type="InterPro" id="IPR055358">
    <property type="entry name" value="CHCR"/>
</dbReference>
<dbReference type="GO" id="GO:0016050">
    <property type="term" value="P:vesicle organization"/>
    <property type="evidence" value="ECO:0007669"/>
    <property type="project" value="UniProtKB-ARBA"/>
</dbReference>
<name>A0A6H5HI15_9HEMI</name>
<sequence length="277" mass="31892">MEEKLECSEELGDLIMQYDSTLALSVFLRANIPDKIVLCFAQAGSFQKIFLYAKKVGYSPNYALLLRSVVQKDAEQGSNFALMLAKEKDALVDPNRIVDVFMEYALYQQSTAFLLEILKNNKPEEGHLQTRLLEINLAFAPQVANAILDNKMFTHYDKIRIGQICENVGLLHRALEHFSDLYDIKRVIVQTHLLNHDWLVDFMKGLSCQDCYDCLVTLMTSNVKQNLHLCVRIASKYHEQLTVQKMIEMFESFKCYEGLYYFLGSIVNSSTDEDVHF</sequence>
<dbReference type="PROSITE" id="PS50236">
    <property type="entry name" value="CHCR"/>
    <property type="match status" value="2"/>
</dbReference>
<dbReference type="GO" id="GO:0032051">
    <property type="term" value="F:clathrin light chain binding"/>
    <property type="evidence" value="ECO:0007669"/>
    <property type="project" value="TreeGrafter"/>
</dbReference>
<proteinExistence type="predicted"/>
<keyword evidence="3" id="KW-1185">Reference proteome</keyword>
<dbReference type="InterPro" id="IPR000547">
    <property type="entry name" value="Clathrin_H-chain/VPS_repeat"/>
</dbReference>
<feature type="repeat" description="CHCR" evidence="1">
    <location>
        <begin position="234"/>
        <end position="277"/>
    </location>
</feature>